<name>A0A5M3X7A9_9ACTN</name>
<dbReference type="InterPro" id="IPR017871">
    <property type="entry name" value="ABC_transporter-like_CS"/>
</dbReference>
<proteinExistence type="predicted"/>
<dbReference type="SUPFAM" id="SSF52540">
    <property type="entry name" value="P-loop containing nucleoside triphosphate hydrolases"/>
    <property type="match status" value="2"/>
</dbReference>
<keyword evidence="1" id="KW-0813">Transport</keyword>
<dbReference type="Pfam" id="PF00005">
    <property type="entry name" value="ABC_tran"/>
    <property type="match status" value="2"/>
</dbReference>
<gene>
    <name evidence="6" type="primary">rbsA_1</name>
    <name evidence="6" type="ORF">Aple_004620</name>
</gene>
<dbReference type="PANTHER" id="PTHR43790:SF9">
    <property type="entry name" value="GALACTOFURANOSE TRANSPORTER ATP-BINDING PROTEIN YTFR"/>
    <property type="match status" value="1"/>
</dbReference>
<comment type="caution">
    <text evidence="6">The sequence shown here is derived from an EMBL/GenBank/DDBJ whole genome shotgun (WGS) entry which is preliminary data.</text>
</comment>
<keyword evidence="7" id="KW-1185">Reference proteome</keyword>
<evidence type="ECO:0000313" key="7">
    <source>
        <dbReference type="Proteomes" id="UP000377595"/>
    </source>
</evidence>
<feature type="domain" description="ABC transporter" evidence="5">
    <location>
        <begin position="273"/>
        <end position="515"/>
    </location>
</feature>
<dbReference type="Gene3D" id="3.40.50.300">
    <property type="entry name" value="P-loop containing nucleotide triphosphate hydrolases"/>
    <property type="match status" value="2"/>
</dbReference>
<protein>
    <submittedName>
        <fullName evidence="6">Ribose import ATP-binding protein RbsA</fullName>
    </submittedName>
</protein>
<evidence type="ECO:0000313" key="6">
    <source>
        <dbReference type="EMBL" id="GES17567.1"/>
    </source>
</evidence>
<dbReference type="Proteomes" id="UP000377595">
    <property type="component" value="Unassembled WGS sequence"/>
</dbReference>
<evidence type="ECO:0000259" key="5">
    <source>
        <dbReference type="PROSITE" id="PS50893"/>
    </source>
</evidence>
<dbReference type="PANTHER" id="PTHR43790">
    <property type="entry name" value="CARBOHYDRATE TRANSPORT ATP-BINDING PROTEIN MG119-RELATED"/>
    <property type="match status" value="1"/>
</dbReference>
<organism evidence="6 7">
    <name type="scientific">Acrocarpospora pleiomorpha</name>
    <dbReference type="NCBI Taxonomy" id="90975"/>
    <lineage>
        <taxon>Bacteria</taxon>
        <taxon>Bacillati</taxon>
        <taxon>Actinomycetota</taxon>
        <taxon>Actinomycetes</taxon>
        <taxon>Streptosporangiales</taxon>
        <taxon>Streptosporangiaceae</taxon>
        <taxon>Acrocarpospora</taxon>
    </lineage>
</organism>
<reference evidence="6 7" key="1">
    <citation type="submission" date="2019-10" db="EMBL/GenBank/DDBJ databases">
        <title>Whole genome shotgun sequence of Acrocarpospora pleiomorpha NBRC 16267.</title>
        <authorList>
            <person name="Ichikawa N."/>
            <person name="Kimura A."/>
            <person name="Kitahashi Y."/>
            <person name="Komaki H."/>
            <person name="Oguchi A."/>
        </authorList>
    </citation>
    <scope>NUCLEOTIDE SEQUENCE [LARGE SCALE GENOMIC DNA]</scope>
    <source>
        <strain evidence="6 7">NBRC 16267</strain>
    </source>
</reference>
<accession>A0A5M3X7A9</accession>
<evidence type="ECO:0000256" key="1">
    <source>
        <dbReference type="ARBA" id="ARBA00022448"/>
    </source>
</evidence>
<dbReference type="GO" id="GO:0005524">
    <property type="term" value="F:ATP binding"/>
    <property type="evidence" value="ECO:0007669"/>
    <property type="project" value="UniProtKB-KW"/>
</dbReference>
<dbReference type="EMBL" id="BLAF01000004">
    <property type="protein sequence ID" value="GES17567.1"/>
    <property type="molecule type" value="Genomic_DNA"/>
</dbReference>
<keyword evidence="3" id="KW-0547">Nucleotide-binding</keyword>
<evidence type="ECO:0000256" key="2">
    <source>
        <dbReference type="ARBA" id="ARBA00022737"/>
    </source>
</evidence>
<dbReference type="CDD" id="cd03215">
    <property type="entry name" value="ABC_Carb_Monos_II"/>
    <property type="match status" value="1"/>
</dbReference>
<dbReference type="SMART" id="SM00382">
    <property type="entry name" value="AAA"/>
    <property type="match status" value="2"/>
</dbReference>
<dbReference type="PROSITE" id="PS50893">
    <property type="entry name" value="ABC_TRANSPORTER_2"/>
    <property type="match status" value="2"/>
</dbReference>
<evidence type="ECO:0000256" key="3">
    <source>
        <dbReference type="ARBA" id="ARBA00022741"/>
    </source>
</evidence>
<keyword evidence="2" id="KW-0677">Repeat</keyword>
<dbReference type="AlphaFoldDB" id="A0A5M3X7A9"/>
<evidence type="ECO:0000256" key="4">
    <source>
        <dbReference type="ARBA" id="ARBA00022840"/>
    </source>
</evidence>
<dbReference type="CDD" id="cd03216">
    <property type="entry name" value="ABC_Carb_Monos_I"/>
    <property type="match status" value="1"/>
</dbReference>
<dbReference type="InterPro" id="IPR003439">
    <property type="entry name" value="ABC_transporter-like_ATP-bd"/>
</dbReference>
<dbReference type="OrthoDB" id="8039522at2"/>
<dbReference type="PROSITE" id="PS00211">
    <property type="entry name" value="ABC_TRANSPORTER_1"/>
    <property type="match status" value="1"/>
</dbReference>
<dbReference type="GO" id="GO:0016887">
    <property type="term" value="F:ATP hydrolysis activity"/>
    <property type="evidence" value="ECO:0007669"/>
    <property type="project" value="InterPro"/>
</dbReference>
<dbReference type="InterPro" id="IPR003593">
    <property type="entry name" value="AAA+_ATPase"/>
</dbReference>
<dbReference type="RefSeq" id="WP_155342715.1">
    <property type="nucleotide sequence ID" value="NZ_BAAAHM010000001.1"/>
</dbReference>
<feature type="domain" description="ABC transporter" evidence="5">
    <location>
        <begin position="22"/>
        <end position="263"/>
    </location>
</feature>
<dbReference type="InterPro" id="IPR027417">
    <property type="entry name" value="P-loop_NTPase"/>
</dbReference>
<dbReference type="InterPro" id="IPR050107">
    <property type="entry name" value="ABC_carbohydrate_import_ATPase"/>
</dbReference>
<sequence>MLVESSSDEDAGLFKDQVTPALQVHSASKTFGGVRVLEDVSLAVLPGEIRAIVGENGSGKSTLVKILAGYYEPDAGTEVAVAGNPVTTTHAGEAKNAGLRFVHQDLALVDSLNVVENLGLGRGFGCGRGRPVNWADRRREARQNLAELGYDVDVTVPTGKLQASERTAVAVARAVAEHHSRPQLLVLDEPTANLPGPEVERLFDLVRRVRDNGVAVLFISHHLDEVFELADSVTVLRGGRLITTRPIAGLDRSTLIELIVGHPVQSSTQTAVVDERSVVLELKSISGATVHKLSADVRKGEILGIAGITGSGREAAASLIFGGLPRTGDVVVDGHFVPSGRPDLSIGAGIAMVPANRPRVAVVHGHTVAENLTLARLKDFSQKGWLRRREEMRTVQGWLGELDVRPREPHALMSRLSGGNAQKVILARWLRLEPRVLILDEPTQGVDVGAKQDIHDRIRAAASSGCSVVVCSTDSEELALLCTRILVFSGGRVESELPGPVEAAAITAACLAATPEARKTEEAGA</sequence>
<keyword evidence="4 6" id="KW-0067">ATP-binding</keyword>